<proteinExistence type="inferred from homology"/>
<keyword evidence="3 8" id="KW-1133">Transmembrane helix</keyword>
<evidence type="ECO:0000256" key="8">
    <source>
        <dbReference type="SAM" id="Phobius"/>
    </source>
</evidence>
<dbReference type="EMBL" id="KQ947422">
    <property type="protein sequence ID" value="KUJ13603.1"/>
    <property type="molecule type" value="Genomic_DNA"/>
</dbReference>
<evidence type="ECO:0000256" key="4">
    <source>
        <dbReference type="ARBA" id="ARBA00023002"/>
    </source>
</evidence>
<dbReference type="InParanoid" id="A0A194X082"/>
<evidence type="ECO:0000256" key="5">
    <source>
        <dbReference type="ARBA" id="ARBA00023033"/>
    </source>
</evidence>
<dbReference type="Pfam" id="PF08592">
    <property type="entry name" value="Anthrone_oxy"/>
    <property type="match status" value="1"/>
</dbReference>
<dbReference type="OrthoDB" id="5954308at2759"/>
<keyword evidence="5" id="KW-0503">Monooxygenase</keyword>
<dbReference type="STRING" id="149040.A0A194X082"/>
<evidence type="ECO:0000256" key="6">
    <source>
        <dbReference type="ARBA" id="ARBA00023136"/>
    </source>
</evidence>
<feature type="transmembrane region" description="Helical" evidence="8">
    <location>
        <begin position="12"/>
        <end position="37"/>
    </location>
</feature>
<dbReference type="KEGG" id="psco:LY89DRAFT_721553"/>
<comment type="similarity">
    <text evidence="7">Belongs to the anthrone oxygenase family.</text>
</comment>
<dbReference type="RefSeq" id="XP_018067958.1">
    <property type="nucleotide sequence ID" value="XM_018218655.1"/>
</dbReference>
<reference evidence="9 10" key="1">
    <citation type="submission" date="2015-10" db="EMBL/GenBank/DDBJ databases">
        <title>Full genome of DAOMC 229536 Phialocephala scopiformis, a fungal endophyte of spruce producing the potent anti-insectan compound rugulosin.</title>
        <authorList>
            <consortium name="DOE Joint Genome Institute"/>
            <person name="Walker A.K."/>
            <person name="Frasz S.L."/>
            <person name="Seifert K.A."/>
            <person name="Miller J.D."/>
            <person name="Mondo S.J."/>
            <person name="Labutti K."/>
            <person name="Lipzen A."/>
            <person name="Dockter R."/>
            <person name="Kennedy M."/>
            <person name="Grigoriev I.V."/>
            <person name="Spatafora J.W."/>
        </authorList>
    </citation>
    <scope>NUCLEOTIDE SEQUENCE [LARGE SCALE GENOMIC DNA]</scope>
    <source>
        <strain evidence="9 10">CBS 120377</strain>
    </source>
</reference>
<dbReference type="GO" id="GO:0016020">
    <property type="term" value="C:membrane"/>
    <property type="evidence" value="ECO:0007669"/>
    <property type="project" value="UniProtKB-SubCell"/>
</dbReference>
<evidence type="ECO:0000256" key="3">
    <source>
        <dbReference type="ARBA" id="ARBA00022989"/>
    </source>
</evidence>
<keyword evidence="6 8" id="KW-0472">Membrane</keyword>
<name>A0A194X082_MOLSC</name>
<evidence type="ECO:0000256" key="1">
    <source>
        <dbReference type="ARBA" id="ARBA00004141"/>
    </source>
</evidence>
<comment type="subcellular location">
    <subcellularLocation>
        <location evidence="1">Membrane</location>
        <topology evidence="1">Multi-pass membrane protein</topology>
    </subcellularLocation>
</comment>
<evidence type="ECO:0000256" key="2">
    <source>
        <dbReference type="ARBA" id="ARBA00022692"/>
    </source>
</evidence>
<evidence type="ECO:0000313" key="10">
    <source>
        <dbReference type="Proteomes" id="UP000070700"/>
    </source>
</evidence>
<evidence type="ECO:0000256" key="7">
    <source>
        <dbReference type="ARBA" id="ARBA00034313"/>
    </source>
</evidence>
<sequence length="170" mass="18580">MALQSTPKVGTQAFAVVTGSLLSGAMMGISLMTIRVFLDTDTQASHLLQQWVRLYHYGHQVMPSLAIATCGLYSYITISKRASHRPWLIYALAAVTTVSVVPFTWIVMAPTNNSLFQLDAENQVAGATMTSLEHVQELVTRWGWLHGIRSSFPIVGAALGFTGVLREIEA</sequence>
<organism evidence="9 10">
    <name type="scientific">Mollisia scopiformis</name>
    <name type="common">Conifer needle endophyte fungus</name>
    <name type="synonym">Phialocephala scopiformis</name>
    <dbReference type="NCBI Taxonomy" id="149040"/>
    <lineage>
        <taxon>Eukaryota</taxon>
        <taxon>Fungi</taxon>
        <taxon>Dikarya</taxon>
        <taxon>Ascomycota</taxon>
        <taxon>Pezizomycotina</taxon>
        <taxon>Leotiomycetes</taxon>
        <taxon>Helotiales</taxon>
        <taxon>Mollisiaceae</taxon>
        <taxon>Mollisia</taxon>
    </lineage>
</organism>
<dbReference type="PANTHER" id="PTHR35042">
    <property type="entry name" value="ANTHRONE OXYGENASE ENCC"/>
    <property type="match status" value="1"/>
</dbReference>
<keyword evidence="2 8" id="KW-0812">Transmembrane</keyword>
<dbReference type="InterPro" id="IPR013901">
    <property type="entry name" value="Anthrone_oxy"/>
</dbReference>
<keyword evidence="10" id="KW-1185">Reference proteome</keyword>
<dbReference type="GeneID" id="28828381"/>
<evidence type="ECO:0000313" key="9">
    <source>
        <dbReference type="EMBL" id="KUJ13603.1"/>
    </source>
</evidence>
<dbReference type="AlphaFoldDB" id="A0A194X082"/>
<dbReference type="Proteomes" id="UP000070700">
    <property type="component" value="Unassembled WGS sequence"/>
</dbReference>
<protein>
    <submittedName>
        <fullName evidence="9">DUF1772-domain-containing protein</fullName>
    </submittedName>
</protein>
<keyword evidence="4" id="KW-0560">Oxidoreductase</keyword>
<gene>
    <name evidence="9" type="ORF">LY89DRAFT_721553</name>
</gene>
<accession>A0A194X082</accession>
<dbReference type="GO" id="GO:0004497">
    <property type="term" value="F:monooxygenase activity"/>
    <property type="evidence" value="ECO:0007669"/>
    <property type="project" value="UniProtKB-KW"/>
</dbReference>
<feature type="transmembrane region" description="Helical" evidence="8">
    <location>
        <begin position="57"/>
        <end position="76"/>
    </location>
</feature>
<feature type="transmembrane region" description="Helical" evidence="8">
    <location>
        <begin position="88"/>
        <end position="108"/>
    </location>
</feature>
<dbReference type="PANTHER" id="PTHR35042:SF3">
    <property type="entry name" value="ANTHRONE OXYGENASE-RELATED"/>
    <property type="match status" value="1"/>
</dbReference>